<dbReference type="Proteomes" id="UP000313359">
    <property type="component" value="Unassembled WGS sequence"/>
</dbReference>
<dbReference type="EMBL" id="ML122304">
    <property type="protein sequence ID" value="RPD54552.1"/>
    <property type="molecule type" value="Genomic_DNA"/>
</dbReference>
<feature type="domain" description="SigF-like NTF2-like" evidence="2">
    <location>
        <begin position="1"/>
        <end position="176"/>
    </location>
</feature>
<organism evidence="3 4">
    <name type="scientific">Lentinus tigrinus ALCF2SS1-6</name>
    <dbReference type="NCBI Taxonomy" id="1328759"/>
    <lineage>
        <taxon>Eukaryota</taxon>
        <taxon>Fungi</taxon>
        <taxon>Dikarya</taxon>
        <taxon>Basidiomycota</taxon>
        <taxon>Agaricomycotina</taxon>
        <taxon>Agaricomycetes</taxon>
        <taxon>Polyporales</taxon>
        <taxon>Polyporaceae</taxon>
        <taxon>Lentinus</taxon>
    </lineage>
</organism>
<evidence type="ECO:0000259" key="2">
    <source>
        <dbReference type="Pfam" id="PF24840"/>
    </source>
</evidence>
<evidence type="ECO:0000256" key="1">
    <source>
        <dbReference type="SAM" id="MobiDB-lite"/>
    </source>
</evidence>
<dbReference type="PANTHER" id="PTHR35393">
    <property type="entry name" value="CHROMOSOME 1, WHOLE GENOME SHOTGUN SEQUENCE"/>
    <property type="match status" value="1"/>
</dbReference>
<proteinExistence type="predicted"/>
<gene>
    <name evidence="3" type="ORF">L227DRAFT_657471</name>
</gene>
<dbReference type="InterPro" id="IPR057514">
    <property type="entry name" value="NTF2_SigF"/>
</dbReference>
<accession>A0A5C2RSD3</accession>
<name>A0A5C2RSD3_9APHY</name>
<keyword evidence="4" id="KW-1185">Reference proteome</keyword>
<dbReference type="PANTHER" id="PTHR35393:SF1">
    <property type="entry name" value="SNOAL-LIKE DOMAIN-CONTAINING PROTEIN"/>
    <property type="match status" value="1"/>
</dbReference>
<protein>
    <recommendedName>
        <fullName evidence="2">SigF-like NTF2-like domain-containing protein</fullName>
    </recommendedName>
</protein>
<evidence type="ECO:0000313" key="4">
    <source>
        <dbReference type="Proteomes" id="UP000313359"/>
    </source>
</evidence>
<dbReference type="OrthoDB" id="2344312at2759"/>
<sequence>MEDPAKEIADVALLVTAAVNPEVQKAAVLKYYAADMRFRHPLCAVSHAPHSRDAMLSILQWYRIMSPILTVHVNGVTYDAEKNAAFLEITQVFHIRWSPLKPAPSRLIVHLTLRPEPSPTDPSKTIYVIAEHEDFYHPDDLAALVTPPLIPLIRLGLHAATLACRVNARVFEALGYWSVKDGEGGQGVALRPEGEPLPPIGAEEQSALELDGKRTKDE</sequence>
<dbReference type="Pfam" id="PF24840">
    <property type="entry name" value="NTF2_SigF"/>
    <property type="match status" value="1"/>
</dbReference>
<feature type="region of interest" description="Disordered" evidence="1">
    <location>
        <begin position="185"/>
        <end position="218"/>
    </location>
</feature>
<dbReference type="AlphaFoldDB" id="A0A5C2RSD3"/>
<reference evidence="3" key="1">
    <citation type="journal article" date="2018" name="Genome Biol. Evol.">
        <title>Genomics and development of Lentinus tigrinus, a white-rot wood-decaying mushroom with dimorphic fruiting bodies.</title>
        <authorList>
            <person name="Wu B."/>
            <person name="Xu Z."/>
            <person name="Knudson A."/>
            <person name="Carlson A."/>
            <person name="Chen N."/>
            <person name="Kovaka S."/>
            <person name="LaButti K."/>
            <person name="Lipzen A."/>
            <person name="Pennachio C."/>
            <person name="Riley R."/>
            <person name="Schakwitz W."/>
            <person name="Umezawa K."/>
            <person name="Ohm R.A."/>
            <person name="Grigoriev I.V."/>
            <person name="Nagy L.G."/>
            <person name="Gibbons J."/>
            <person name="Hibbett D."/>
        </authorList>
    </citation>
    <scope>NUCLEOTIDE SEQUENCE [LARGE SCALE GENOMIC DNA]</scope>
    <source>
        <strain evidence="3">ALCF2SS1-6</strain>
    </source>
</reference>
<evidence type="ECO:0000313" key="3">
    <source>
        <dbReference type="EMBL" id="RPD54552.1"/>
    </source>
</evidence>
<dbReference type="STRING" id="1328759.A0A5C2RSD3"/>